<feature type="binding site" evidence="7">
    <location>
        <position position="370"/>
    </location>
    <ligand>
        <name>substrate</name>
    </ligand>
</feature>
<keyword evidence="7" id="KW-0934">Plastid</keyword>
<dbReference type="PANTHER" id="PTHR23100">
    <property type="entry name" value="ARGININE BIOSYNTHESIS BIFUNCTIONAL PROTEIN ARGJ"/>
    <property type="match status" value="1"/>
</dbReference>
<keyword evidence="5 7" id="KW-0511">Multifunctional enzyme</keyword>
<organism evidence="8 9">
    <name type="scientific">Volvox africanus</name>
    <dbReference type="NCBI Taxonomy" id="51714"/>
    <lineage>
        <taxon>Eukaryota</taxon>
        <taxon>Viridiplantae</taxon>
        <taxon>Chlorophyta</taxon>
        <taxon>core chlorophytes</taxon>
        <taxon>Chlorophyceae</taxon>
        <taxon>CS clade</taxon>
        <taxon>Chlamydomonadales</taxon>
        <taxon>Volvocaceae</taxon>
        <taxon>Volvox</taxon>
    </lineage>
</organism>
<comment type="catalytic activity">
    <reaction evidence="7">
        <text>L-glutamate + acetyl-CoA = N-acetyl-L-glutamate + CoA + H(+)</text>
        <dbReference type="Rhea" id="RHEA:24292"/>
        <dbReference type="ChEBI" id="CHEBI:15378"/>
        <dbReference type="ChEBI" id="CHEBI:29985"/>
        <dbReference type="ChEBI" id="CHEBI:44337"/>
        <dbReference type="ChEBI" id="CHEBI:57287"/>
        <dbReference type="ChEBI" id="CHEBI:57288"/>
        <dbReference type="EC" id="2.3.1.1"/>
    </reaction>
</comment>
<feature type="binding site" evidence="7">
    <location>
        <position position="283"/>
    </location>
    <ligand>
        <name>substrate</name>
    </ligand>
</feature>
<feature type="active site" description="Nucleophile" evidence="7">
    <location>
        <position position="283"/>
    </location>
</feature>
<comment type="catalytic activity">
    <reaction evidence="7">
        <text>N(2)-acetyl-L-ornithine + L-glutamate = N-acetyl-L-glutamate + L-ornithine</text>
        <dbReference type="Rhea" id="RHEA:15349"/>
        <dbReference type="ChEBI" id="CHEBI:29985"/>
        <dbReference type="ChEBI" id="CHEBI:44337"/>
        <dbReference type="ChEBI" id="CHEBI:46911"/>
        <dbReference type="ChEBI" id="CHEBI:57805"/>
        <dbReference type="EC" id="2.3.1.35"/>
    </reaction>
</comment>
<keyword evidence="4 7" id="KW-0068">Autocatalytic cleavage</keyword>
<evidence type="ECO:0000256" key="7">
    <source>
        <dbReference type="HAMAP-Rule" id="MF_03124"/>
    </source>
</evidence>
<dbReference type="HAMAP" id="MF_01106">
    <property type="entry name" value="ArgJ"/>
    <property type="match status" value="1"/>
</dbReference>
<comment type="similarity">
    <text evidence="1 7">Belongs to the ArgJ family.</text>
</comment>
<evidence type="ECO:0000256" key="3">
    <source>
        <dbReference type="ARBA" id="ARBA00022679"/>
    </source>
</evidence>
<feature type="chain" id="PRO_5044916558" description="Arginine biosynthesis bifunctional protein ArgJ beta chain" evidence="7">
    <location>
        <begin position="283"/>
        <end position="502"/>
    </location>
</feature>
<proteinExistence type="inferred from homology"/>
<dbReference type="EMBL" id="BSDZ01000008">
    <property type="protein sequence ID" value="GLI60783.1"/>
    <property type="molecule type" value="Genomic_DNA"/>
</dbReference>
<dbReference type="InterPro" id="IPR002813">
    <property type="entry name" value="Arg_biosynth_ArgJ"/>
</dbReference>
<keyword evidence="3 7" id="KW-0808">Transferase</keyword>
<feature type="binding site" evidence="7">
    <location>
        <position position="272"/>
    </location>
    <ligand>
        <name>substrate</name>
    </ligand>
</feature>
<keyword evidence="7" id="KW-0028">Amino-acid biosynthesis</keyword>
<evidence type="ECO:0000256" key="1">
    <source>
        <dbReference type="ARBA" id="ARBA00006774"/>
    </source>
</evidence>
<keyword evidence="7" id="KW-0150">Chloroplast</keyword>
<accession>A0ABQ5RT61</accession>
<dbReference type="SUPFAM" id="SSF56266">
    <property type="entry name" value="DmpA/ArgJ-like"/>
    <property type="match status" value="1"/>
</dbReference>
<comment type="pathway">
    <text evidence="7">Amino-acid biosynthesis; L-arginine biosynthesis; N(2)-acetyl-L-ornithine from L-glutamate: step 1/4.</text>
</comment>
<feature type="binding site" evidence="7">
    <location>
        <position position="497"/>
    </location>
    <ligand>
        <name>substrate</name>
    </ligand>
</feature>
<dbReference type="Gene3D" id="3.60.70.12">
    <property type="entry name" value="L-amino peptidase D-ALA esterase/amidase"/>
    <property type="match status" value="1"/>
</dbReference>
<name>A0ABQ5RT61_9CHLO</name>
<evidence type="ECO:0000313" key="8">
    <source>
        <dbReference type="EMBL" id="GLI60783.1"/>
    </source>
</evidence>
<feature type="binding site" evidence="7">
    <location>
        <position position="246"/>
    </location>
    <ligand>
        <name>substrate</name>
    </ligand>
</feature>
<comment type="pathway">
    <text evidence="7">Amino-acid biosynthesis; L-arginine biosynthesis; L-ornithine and N-acetyl-L-glutamate from L-glutamate and N(2)-acetyl-L-ornithine (cyclic): step 1/1.</text>
</comment>
<sequence length="502" mass="52096">MFQRSSECKAPYGMPSLVYLSSRTQIYMPPSGPFKCSLKMLAQQILQRGHARAINHAAIKIMPRQFCRTQAILTDQECYTINAAPDLIPEGAWSKVEGGVCAAKGFKATGAHAGLRASGKKADLALVVADAAATAAGTFTQNVMCAAPVLYCKDVLSRTNTIRAVMTNAGQANAATGTQGYEDAVTTAKVLAEALGCSTDDILLQSTGVIGRRMKIENFLPAIPELVETLGSSSDDAHRAAVAITTTDLVSKEAALRVTIGGTTVHVGGMCKGSGMIHPNMATMLGVVTCDAAVAPDVWTGIIKRASIASFNSITVDGDTSTNDCVIGLASGAAGNALVTDPASSDAQLLESAVTALMQGLAKSIAWDGEGATCLVEIEVTGAKSDADARVIARSVAGSSLSKSAIFGHDPNWGRIAAAAGYSGIIFDQSELGVQLGSTKLMEAGQPLPFDKATANKYLKDTCAVHGTIHIFVTVGKGPGKGMAWGCDLSYDYVKINAEYTT</sequence>
<evidence type="ECO:0000313" key="9">
    <source>
        <dbReference type="Proteomes" id="UP001165090"/>
    </source>
</evidence>
<dbReference type="CDD" id="cd02152">
    <property type="entry name" value="OAT"/>
    <property type="match status" value="1"/>
</dbReference>
<dbReference type="InterPro" id="IPR016117">
    <property type="entry name" value="ArgJ-like_dom_sf"/>
</dbReference>
<keyword evidence="6 7" id="KW-0012">Acyltransferase</keyword>
<comment type="caution">
    <text evidence="8">The sequence shown here is derived from an EMBL/GenBank/DDBJ whole genome shotgun (WGS) entry which is preliminary data.</text>
</comment>
<feature type="chain" id="PRO_5044916557" description="Arginine biosynthesis bifunctional protein ArgJ alpha chain" evidence="7">
    <location>
        <begin position="1"/>
        <end position="282"/>
    </location>
</feature>
<feature type="site" description="Involved in the stabilization of negative charge on the oxyanion by the formation of the oxyanion hole" evidence="7">
    <location>
        <position position="207"/>
    </location>
</feature>
<keyword evidence="9" id="KW-1185">Reference proteome</keyword>
<evidence type="ECO:0000256" key="5">
    <source>
        <dbReference type="ARBA" id="ARBA00023268"/>
    </source>
</evidence>
<dbReference type="Pfam" id="PF01960">
    <property type="entry name" value="ArgJ"/>
    <property type="match status" value="1"/>
</dbReference>
<feature type="site" description="Involved in the stabilization of negative charge on the oxyanion by the formation of the oxyanion hole" evidence="7">
    <location>
        <position position="208"/>
    </location>
</feature>
<comment type="function">
    <text evidence="7">Catalyzes two activities which are involved in the cyclic version of arginine biosynthesis: the synthesis of acetylglutamate from glutamate and acetyl-CoA, and of ornithine by transacetylation between acetylornithine and glutamate.</text>
</comment>
<dbReference type="PANTHER" id="PTHR23100:SF0">
    <property type="entry name" value="ARGININE BIOSYNTHESIS BIFUNCTIONAL PROTEIN ARGJ, MITOCHONDRIAL"/>
    <property type="match status" value="1"/>
</dbReference>
<dbReference type="Gene3D" id="3.30.2330.10">
    <property type="entry name" value="arginine biosynthesis bifunctional protein suprefamily"/>
    <property type="match status" value="1"/>
</dbReference>
<dbReference type="NCBIfam" id="NF003802">
    <property type="entry name" value="PRK05388.1"/>
    <property type="match status" value="1"/>
</dbReference>
<reference evidence="8 9" key="1">
    <citation type="journal article" date="2023" name="IScience">
        <title>Expanded male sex-determining region conserved during the evolution of homothallism in the green alga Volvox.</title>
        <authorList>
            <person name="Yamamoto K."/>
            <person name="Matsuzaki R."/>
            <person name="Mahakham W."/>
            <person name="Heman W."/>
            <person name="Sekimoto H."/>
            <person name="Kawachi M."/>
            <person name="Minakuchi Y."/>
            <person name="Toyoda A."/>
            <person name="Nozaki H."/>
        </authorList>
    </citation>
    <scope>NUCLEOTIDE SEQUENCE [LARGE SCALE GENOMIC DNA]</scope>
    <source>
        <strain evidence="8 9">NIES-4468</strain>
    </source>
</reference>
<evidence type="ECO:0000256" key="4">
    <source>
        <dbReference type="ARBA" id="ARBA00022813"/>
    </source>
</evidence>
<comment type="subcellular location">
    <subcellularLocation>
        <location evidence="7">Plastid</location>
        <location evidence="7">Chloroplast</location>
    </subcellularLocation>
</comment>
<feature type="binding site" evidence="7">
    <location>
        <position position="502"/>
    </location>
    <ligand>
        <name>substrate</name>
    </ligand>
</feature>
<dbReference type="EC" id="2.3.1.1" evidence="7"/>
<keyword evidence="2 7" id="KW-0055">Arginine biosynthesis</keyword>
<protein>
    <recommendedName>
        <fullName evidence="7">Arginine biosynthesis bifunctional protein ArgJ, chloroplastic</fullName>
    </recommendedName>
    <domain>
        <recommendedName>
            <fullName evidence="7">Glutamate N-acetyltransferase</fullName>
            <shortName evidence="7">GAT</shortName>
            <ecNumber evidence="7">2.3.1.35</ecNumber>
        </recommendedName>
        <alternativeName>
            <fullName evidence="7">Ornithine acetyltransferase</fullName>
            <shortName evidence="7">OATase</shortName>
        </alternativeName>
        <alternativeName>
            <fullName evidence="7">Ornithine transacetylase</fullName>
        </alternativeName>
    </domain>
    <domain>
        <recommendedName>
            <fullName evidence="7">Amino-acid acetyltransferase</fullName>
            <ecNumber evidence="7">2.3.1.1</ecNumber>
        </recommendedName>
        <alternativeName>
            <fullName evidence="7">N-acetylglutamate synthase</fullName>
            <shortName evidence="7">AGS</shortName>
        </alternativeName>
    </domain>
    <component>
        <recommendedName>
            <fullName evidence="7">Arginine biosynthesis bifunctional protein ArgJ alpha chain</fullName>
        </recommendedName>
    </component>
    <component>
        <recommendedName>
            <fullName evidence="7">Arginine biosynthesis bifunctional protein ArgJ beta chain</fullName>
        </recommendedName>
    </component>
</protein>
<comment type="subunit">
    <text evidence="7">Heterodimer of an alpha and a beta chain.</text>
</comment>
<dbReference type="EC" id="2.3.1.35" evidence="7"/>
<dbReference type="NCBIfam" id="TIGR00120">
    <property type="entry name" value="ArgJ"/>
    <property type="match status" value="1"/>
</dbReference>
<dbReference type="Proteomes" id="UP001165090">
    <property type="component" value="Unassembled WGS sequence"/>
</dbReference>
<evidence type="ECO:0000256" key="6">
    <source>
        <dbReference type="ARBA" id="ARBA00023315"/>
    </source>
</evidence>
<gene>
    <name evidence="8" type="ORF">VaNZ11_003015</name>
</gene>
<dbReference type="InterPro" id="IPR042195">
    <property type="entry name" value="ArgJ_beta_C"/>
</dbReference>
<evidence type="ECO:0000256" key="2">
    <source>
        <dbReference type="ARBA" id="ARBA00022571"/>
    </source>
</evidence>
<feature type="site" description="Cleavage; by autolysis" evidence="7">
    <location>
        <begin position="282"/>
        <end position="283"/>
    </location>
</feature>
<dbReference type="Gene3D" id="3.10.20.340">
    <property type="entry name" value="ArgJ beta chain, C-terminal domain"/>
    <property type="match status" value="1"/>
</dbReference>